<name>A0ABU6CYY9_9GAMM</name>
<evidence type="ECO:0000313" key="3">
    <source>
        <dbReference type="Proteomes" id="UP001308005"/>
    </source>
</evidence>
<dbReference type="RefSeq" id="WP_324696109.1">
    <property type="nucleotide sequence ID" value="NZ_JAYMYJ010000120.1"/>
</dbReference>
<comment type="caution">
    <text evidence="2">The sequence shown here is derived from an EMBL/GenBank/DDBJ whole genome shotgun (WGS) entry which is preliminary data.</text>
</comment>
<organism evidence="2 3">
    <name type="scientific">Candidatus Thiothrix phosphatis</name>
    <dbReference type="NCBI Taxonomy" id="3112415"/>
    <lineage>
        <taxon>Bacteria</taxon>
        <taxon>Pseudomonadati</taxon>
        <taxon>Pseudomonadota</taxon>
        <taxon>Gammaproteobacteria</taxon>
        <taxon>Thiotrichales</taxon>
        <taxon>Thiotrichaceae</taxon>
        <taxon>Thiothrix</taxon>
    </lineage>
</organism>
<evidence type="ECO:0000259" key="1">
    <source>
        <dbReference type="Pfam" id="PF26379"/>
    </source>
</evidence>
<dbReference type="Proteomes" id="UP001308005">
    <property type="component" value="Unassembled WGS sequence"/>
</dbReference>
<sequence length="591" mass="65761">MADIEQATERARDAFGRYAESDDKGELSACRETCRQLKGVLEILGASGSHMLCQEIVNLLDALIQARVTDLATAKDAIAEGMLQLSEYLKHLQEGYADLPVIILPTLNNLRAARDIELLSEHMVFLPEEGHAGNDLIGTDEYVSLSADRLQQVTTKLRFFMQKALLGWFRNEQPQRMLQAAGKVTDNMIRLNHSRRLRSLWWIGSGLAAALESGRLEHGVTVKMLMGRLEREIRHFGELGEERYDHALPDELIKNLLYYIGLAESGTETTDKVKAAYHLDVYLPKGETLTELRQYYTTPGRDLWRAVSTSVTDELHSLQGILDGMQDQARQPELLGKLADKSESLSSTLAMLGLGRAAELTTSLVQDLKAKAASGETQDFDAMLQISTHYAKLEKILAEYAETGDDLTDTVFSQDGDALDPSGERSLLRTTLTELSKAQARTVAFYKEGWAFVCLEEVITSLENISGALKMVDANELLPLADTALRYVKEDLLANGREPSQEELSTFADVLTLFEASVSARLQHEDYLSLLPTGFDKLRELDSFSQLDLLGDVDLDGVEAELEAKKKAQQIMPANLYQRFRHPTFPSLATA</sequence>
<feature type="domain" description="Scaffold protein FimL second" evidence="1">
    <location>
        <begin position="147"/>
        <end position="287"/>
    </location>
</feature>
<proteinExistence type="predicted"/>
<dbReference type="EMBL" id="JAYMYJ010000120">
    <property type="protein sequence ID" value="MEB4592047.1"/>
    <property type="molecule type" value="Genomic_DNA"/>
</dbReference>
<dbReference type="Pfam" id="PF26379">
    <property type="entry name" value="FimL_2nd"/>
    <property type="match status" value="1"/>
</dbReference>
<keyword evidence="3" id="KW-1185">Reference proteome</keyword>
<gene>
    <name evidence="2" type="ORF">VSS37_13720</name>
</gene>
<accession>A0ABU6CYY9</accession>
<dbReference type="SUPFAM" id="SSF47226">
    <property type="entry name" value="Histidine-containing phosphotransfer domain, HPT domain"/>
    <property type="match status" value="1"/>
</dbReference>
<dbReference type="InterPro" id="IPR036641">
    <property type="entry name" value="HPT_dom_sf"/>
</dbReference>
<evidence type="ECO:0000313" key="2">
    <source>
        <dbReference type="EMBL" id="MEB4592047.1"/>
    </source>
</evidence>
<protein>
    <recommendedName>
        <fullName evidence="1">Scaffold protein FimL second domain-containing protein</fullName>
    </recommendedName>
</protein>
<dbReference type="InterPro" id="IPR058661">
    <property type="entry name" value="FimL_2nd"/>
</dbReference>
<reference evidence="3" key="1">
    <citation type="submission" date="2023-07" db="EMBL/GenBank/DDBJ databases">
        <title>The carbon used by Thiothrix.</title>
        <authorList>
            <person name="Chen L."/>
        </authorList>
    </citation>
    <scope>NUCLEOTIDE SEQUENCE [LARGE SCALE GENOMIC DNA]</scope>
</reference>